<dbReference type="Proteomes" id="UP001374893">
    <property type="component" value="Chromosome"/>
</dbReference>
<reference evidence="2 3" key="1">
    <citation type="submission" date="2021-06" db="EMBL/GenBank/DDBJ databases">
        <title>Complete genome of Haloferula helveola possessing various polysaccharide degrading enzymes.</title>
        <authorList>
            <person name="Takami H."/>
            <person name="Huang C."/>
            <person name="Hamasaki K."/>
        </authorList>
    </citation>
    <scope>NUCLEOTIDE SEQUENCE [LARGE SCALE GENOMIC DNA]</scope>
    <source>
        <strain evidence="2 3">CN-1</strain>
    </source>
</reference>
<evidence type="ECO:0000256" key="1">
    <source>
        <dbReference type="SAM" id="Phobius"/>
    </source>
</evidence>
<evidence type="ECO:0008006" key="4">
    <source>
        <dbReference type="Google" id="ProtNLM"/>
    </source>
</evidence>
<keyword evidence="1" id="KW-0812">Transmembrane</keyword>
<organism evidence="2 3">
    <name type="scientific">Haloferula helveola</name>
    <dbReference type="NCBI Taxonomy" id="490095"/>
    <lineage>
        <taxon>Bacteria</taxon>
        <taxon>Pseudomonadati</taxon>
        <taxon>Verrucomicrobiota</taxon>
        <taxon>Verrucomicrobiia</taxon>
        <taxon>Verrucomicrobiales</taxon>
        <taxon>Verrucomicrobiaceae</taxon>
        <taxon>Haloferula</taxon>
    </lineage>
</organism>
<evidence type="ECO:0000313" key="3">
    <source>
        <dbReference type="Proteomes" id="UP001374893"/>
    </source>
</evidence>
<feature type="transmembrane region" description="Helical" evidence="1">
    <location>
        <begin position="190"/>
        <end position="209"/>
    </location>
</feature>
<keyword evidence="3" id="KW-1185">Reference proteome</keyword>
<keyword evidence="1" id="KW-0472">Membrane</keyword>
<proteinExistence type="predicted"/>
<sequence>MDEEGHLLLILHEVPKPEDEEVRRPFLLWGQPDGTWKSSPSGGGLAGLTEHLASYERAIHDLDDDVEAAASPRECFEMMKRAQPLLRATRNLLTVLEAARKARSDERRLIVARDKAIDLERGIDLTASDAKAGMDFTLAMNAEAQARAAHEAGEEARRLNRLAAFFLPLATLVAVFGINPPAEVLGMPGLWAVVLGGVGLGAVVWMSLLRRK</sequence>
<dbReference type="EMBL" id="AP024702">
    <property type="protein sequence ID" value="BCX48435.1"/>
    <property type="molecule type" value="Genomic_DNA"/>
</dbReference>
<evidence type="ECO:0000313" key="2">
    <source>
        <dbReference type="EMBL" id="BCX48435.1"/>
    </source>
</evidence>
<name>A0ABM7RGL0_9BACT</name>
<keyword evidence="1" id="KW-1133">Transmembrane helix</keyword>
<feature type="transmembrane region" description="Helical" evidence="1">
    <location>
        <begin position="159"/>
        <end position="178"/>
    </location>
</feature>
<accession>A0ABM7RGL0</accession>
<gene>
    <name evidence="2" type="ORF">HAHE_23430</name>
</gene>
<protein>
    <recommendedName>
        <fullName evidence="4">CorA-like Mg2+ transporter protein</fullName>
    </recommendedName>
</protein>